<dbReference type="GO" id="GO:0016787">
    <property type="term" value="F:hydrolase activity"/>
    <property type="evidence" value="ECO:0007669"/>
    <property type="project" value="UniProtKB-KW"/>
</dbReference>
<evidence type="ECO:0000313" key="5">
    <source>
        <dbReference type="Proteomes" id="UP000643405"/>
    </source>
</evidence>
<dbReference type="InterPro" id="IPR049049">
    <property type="entry name" value="Beta-AFase-like_GH127_C"/>
</dbReference>
<dbReference type="InterPro" id="IPR008928">
    <property type="entry name" value="6-hairpin_glycosidase_sf"/>
</dbReference>
<evidence type="ECO:0000259" key="1">
    <source>
        <dbReference type="Pfam" id="PF07944"/>
    </source>
</evidence>
<evidence type="ECO:0000259" key="3">
    <source>
        <dbReference type="Pfam" id="PF20737"/>
    </source>
</evidence>
<keyword evidence="4" id="KW-0378">Hydrolase</keyword>
<dbReference type="Pfam" id="PF20736">
    <property type="entry name" value="Glyco_hydro127M"/>
    <property type="match status" value="1"/>
</dbReference>
<comment type="caution">
    <text evidence="4">The sequence shown here is derived from an EMBL/GenBank/DDBJ whole genome shotgun (WGS) entry which is preliminary data.</text>
</comment>
<dbReference type="SUPFAM" id="SSF48208">
    <property type="entry name" value="Six-hairpin glycosidases"/>
    <property type="match status" value="1"/>
</dbReference>
<dbReference type="InterPro" id="IPR049174">
    <property type="entry name" value="Beta-AFase-like"/>
</dbReference>
<sequence length="647" mass="72492">MTYLNTPTSSGFRPPAVPDVDVHGFWGERIDAVADKTVMILYDRCVAAGMFDQIDPDRPVPELRLPYHLRSDGSPDTVNVQMFWDSDVAKVIEAAAYVLYRKPNPDLEAKVDAIIDMFYRLQLPDGYLNSWFIRMQPGKRWLNLRDHHELYCAGHLIEAAVAYFHATGKRRLLDVMCRYADHIDQTFGPQPVQKPGYCGHEEIELALIRLGRATGEQRYLDLARFFIEQRGQQPHYFDEEAAARGADPKQFRHRTYEYNQSHLPVRQQTKVIGHAVRAMYLYSGMADVATEFGDNSLTDALKVLWDDLTTKQMYVTGGIGPAASNEGFTDYYDLPNHNAYAETCAAVGLVMWASRMLGRGPDRLYADIMEQALYNGALSGLAADGATFFYDNPLESNGSHHRWTWHRCPCCPPNIARTVASIGSYMYGVSSDELAVHLYGDSTARLALGSTAVTIAQRTDYPWDGRIALTVGVDAPAAFRLALRVPGWCGQARLSIDGEVIDVAAVEDKGYLRIDRLWQGGERVVLDLPMDVRALHANPAVRADIGRVALARGPMIYCAEEIDNGGELHSLILTGDVSEADTASIEGLDKAVAINVKAKREVWRDWQGKLYDTGEPTLKDTTARFLPYFLWDNREPGEMLVWVRAQK</sequence>
<dbReference type="Pfam" id="PF20737">
    <property type="entry name" value="Glyco_hydro127C"/>
    <property type="match status" value="1"/>
</dbReference>
<name>A0A8J6PNX2_9HYPH</name>
<dbReference type="GO" id="GO:0005975">
    <property type="term" value="P:carbohydrate metabolic process"/>
    <property type="evidence" value="ECO:0007669"/>
    <property type="project" value="InterPro"/>
</dbReference>
<proteinExistence type="predicted"/>
<protein>
    <submittedName>
        <fullName evidence="4">Glycoside hydrolase family 127 protein</fullName>
    </submittedName>
</protein>
<evidence type="ECO:0000259" key="2">
    <source>
        <dbReference type="Pfam" id="PF20736"/>
    </source>
</evidence>
<gene>
    <name evidence="4" type="ORF">ICI42_13080</name>
</gene>
<dbReference type="InterPro" id="IPR049046">
    <property type="entry name" value="Beta-AFase-like_GH127_middle"/>
</dbReference>
<keyword evidence="5" id="KW-1185">Reference proteome</keyword>
<feature type="domain" description="Non-reducing end beta-L-arabinofuranosidase-like GH127 C-terminal" evidence="3">
    <location>
        <begin position="532"/>
        <end position="644"/>
    </location>
</feature>
<dbReference type="PANTHER" id="PTHR43465">
    <property type="entry name" value="DUF1680 DOMAIN PROTEIN (AFU_ORTHOLOGUE AFUA_1G08910)"/>
    <property type="match status" value="1"/>
</dbReference>
<dbReference type="PANTHER" id="PTHR43465:SF2">
    <property type="entry name" value="DUF1680 DOMAIN PROTEIN (AFU_ORTHOLOGUE AFUA_1G08910)"/>
    <property type="match status" value="1"/>
</dbReference>
<dbReference type="RefSeq" id="WP_188164998.1">
    <property type="nucleotide sequence ID" value="NZ_JACVVX010000003.1"/>
</dbReference>
<dbReference type="InterPro" id="IPR012878">
    <property type="entry name" value="Beta-AFase-like_GH127_cat"/>
</dbReference>
<dbReference type="Proteomes" id="UP000643405">
    <property type="component" value="Unassembled WGS sequence"/>
</dbReference>
<accession>A0A8J6PNX2</accession>
<dbReference type="EMBL" id="JACVVX010000003">
    <property type="protein sequence ID" value="MBD0415597.1"/>
    <property type="molecule type" value="Genomic_DNA"/>
</dbReference>
<evidence type="ECO:0000313" key="4">
    <source>
        <dbReference type="EMBL" id="MBD0415597.1"/>
    </source>
</evidence>
<organism evidence="4 5">
    <name type="scientific">Oryzicola mucosus</name>
    <dbReference type="NCBI Taxonomy" id="2767425"/>
    <lineage>
        <taxon>Bacteria</taxon>
        <taxon>Pseudomonadati</taxon>
        <taxon>Pseudomonadota</taxon>
        <taxon>Alphaproteobacteria</taxon>
        <taxon>Hyphomicrobiales</taxon>
        <taxon>Phyllobacteriaceae</taxon>
        <taxon>Oryzicola</taxon>
    </lineage>
</organism>
<feature type="domain" description="Non-reducing end beta-L-arabinofuranosidase-like GH127 catalytic" evidence="1">
    <location>
        <begin position="20"/>
        <end position="423"/>
    </location>
</feature>
<reference evidence="4" key="1">
    <citation type="submission" date="2020-09" db="EMBL/GenBank/DDBJ databases">
        <title>Genome seq and assembly of Tianweitania sp.</title>
        <authorList>
            <person name="Chhetri G."/>
        </authorList>
    </citation>
    <scope>NUCLEOTIDE SEQUENCE</scope>
    <source>
        <strain evidence="4">Rool2</strain>
    </source>
</reference>
<dbReference type="Pfam" id="PF07944">
    <property type="entry name" value="Beta-AFase-like_GH127_cat"/>
    <property type="match status" value="1"/>
</dbReference>
<dbReference type="AlphaFoldDB" id="A0A8J6PNX2"/>
<feature type="domain" description="Non-reducing end beta-L-arabinofuranosidase-like GH127 middle" evidence="2">
    <location>
        <begin position="434"/>
        <end position="530"/>
    </location>
</feature>